<evidence type="ECO:0000313" key="5">
    <source>
        <dbReference type="Proteomes" id="UP001470230"/>
    </source>
</evidence>
<evidence type="ECO:0000259" key="3">
    <source>
        <dbReference type="Pfam" id="PF13229"/>
    </source>
</evidence>
<dbReference type="PANTHER" id="PTHR11319">
    <property type="entry name" value="G PROTEIN-COUPLED RECEPTOR-RELATED"/>
    <property type="match status" value="1"/>
</dbReference>
<dbReference type="InterPro" id="IPR012334">
    <property type="entry name" value="Pectin_lyas_fold"/>
</dbReference>
<evidence type="ECO:0000256" key="1">
    <source>
        <dbReference type="SAM" id="MobiDB-lite"/>
    </source>
</evidence>
<proteinExistence type="predicted"/>
<gene>
    <name evidence="4" type="ORF">M9Y10_032721</name>
</gene>
<organism evidence="4 5">
    <name type="scientific">Tritrichomonas musculus</name>
    <dbReference type="NCBI Taxonomy" id="1915356"/>
    <lineage>
        <taxon>Eukaryota</taxon>
        <taxon>Metamonada</taxon>
        <taxon>Parabasalia</taxon>
        <taxon>Tritrichomonadida</taxon>
        <taxon>Tritrichomonadidae</taxon>
        <taxon>Tritrichomonas</taxon>
    </lineage>
</organism>
<reference evidence="4 5" key="1">
    <citation type="submission" date="2024-04" db="EMBL/GenBank/DDBJ databases">
        <title>Tritrichomonas musculus Genome.</title>
        <authorList>
            <person name="Alves-Ferreira E."/>
            <person name="Grigg M."/>
            <person name="Lorenzi H."/>
            <person name="Galac M."/>
        </authorList>
    </citation>
    <scope>NUCLEOTIDE SEQUENCE [LARGE SCALE GENOMIC DNA]</scope>
    <source>
        <strain evidence="4 5">EAF2021</strain>
    </source>
</reference>
<feature type="transmembrane region" description="Helical" evidence="2">
    <location>
        <begin position="1819"/>
        <end position="1836"/>
    </location>
</feature>
<dbReference type="Pfam" id="PF13229">
    <property type="entry name" value="Beta_helix"/>
    <property type="match status" value="1"/>
</dbReference>
<accession>A0ABR2GYG1</accession>
<feature type="compositionally biased region" description="Pro residues" evidence="1">
    <location>
        <begin position="519"/>
        <end position="531"/>
    </location>
</feature>
<dbReference type="SMART" id="SM00710">
    <property type="entry name" value="PbH1"/>
    <property type="match status" value="21"/>
</dbReference>
<dbReference type="EMBL" id="JAPFFF010000054">
    <property type="protein sequence ID" value="KAK8838683.1"/>
    <property type="molecule type" value="Genomic_DNA"/>
</dbReference>
<dbReference type="SUPFAM" id="SSF51126">
    <property type="entry name" value="Pectin lyase-like"/>
    <property type="match status" value="6"/>
</dbReference>
<protein>
    <recommendedName>
        <fullName evidence="3">Right handed beta helix domain-containing protein</fullName>
    </recommendedName>
</protein>
<dbReference type="PANTHER" id="PTHR11319:SF35">
    <property type="entry name" value="OUTER MEMBRANE PROTEIN PMPC-RELATED"/>
    <property type="match status" value="1"/>
</dbReference>
<keyword evidence="2" id="KW-1133">Transmembrane helix</keyword>
<dbReference type="Proteomes" id="UP001470230">
    <property type="component" value="Unassembled WGS sequence"/>
</dbReference>
<keyword evidence="2" id="KW-0472">Membrane</keyword>
<feature type="domain" description="Right handed beta helix" evidence="3">
    <location>
        <begin position="1606"/>
        <end position="1787"/>
    </location>
</feature>
<dbReference type="InterPro" id="IPR039448">
    <property type="entry name" value="Beta_helix"/>
</dbReference>
<feature type="region of interest" description="Disordered" evidence="1">
    <location>
        <begin position="518"/>
        <end position="537"/>
    </location>
</feature>
<feature type="region of interest" description="Disordered" evidence="1">
    <location>
        <begin position="1842"/>
        <end position="1864"/>
    </location>
</feature>
<keyword evidence="2" id="KW-0812">Transmembrane</keyword>
<comment type="caution">
    <text evidence="4">The sequence shown here is derived from an EMBL/GenBank/DDBJ whole genome shotgun (WGS) entry which is preliminary data.</text>
</comment>
<dbReference type="Gene3D" id="2.160.20.10">
    <property type="entry name" value="Single-stranded right-handed beta-helix, Pectin lyase-like"/>
    <property type="match status" value="3"/>
</dbReference>
<name>A0ABR2GYG1_9EUKA</name>
<feature type="region of interest" description="Disordered" evidence="1">
    <location>
        <begin position="1507"/>
        <end position="1529"/>
    </location>
</feature>
<evidence type="ECO:0000313" key="4">
    <source>
        <dbReference type="EMBL" id="KAK8838683.1"/>
    </source>
</evidence>
<dbReference type="InterPro" id="IPR006626">
    <property type="entry name" value="PbH1"/>
</dbReference>
<keyword evidence="5" id="KW-1185">Reference proteome</keyword>
<sequence length="1864" mass="206160">MITFLYLITQAFGSLPNIHENSRNPKSNTNYINQNYTGNFAPGQIITKSDDIQQISGCRFINIVSPNRNYYIKVNSHVEIFDNVFENTELDNNRPAPFWINGEQGQITIKNCQFNRVVSLRSASAGNILNSDSTTKVIFEDCQFNNCGLQSSKALFVFQGNNQGSAVFTRCSFYFDVASDSCQVIDITRSEVIFDYCIFTRCEAETIKFNIGEGSGNTGEFQFINNVVTEMNYKFIHAINVRDAITIRNNTFDKCTLTNSLFIQIEHNQAAVELSYNTFSNFKVIGDGDITNGGIATLLKNTQSNTEVFYKITYDHCNFYDVTNSHTNSPYNNGGAIQFGYKEDLIKIDVVLSNCEFKRNKSPKNGGAVAFQTCGQITIQNCTFEENKADSPGTFGKLLLEEETEGRGGAITISSPSGTDKLKSVTITDCLFRKNSAYDGFSIYFDGDDAESAPTIVNNKFFNNYNSEGSPKDGGCITSEQLNIVKKDVIENNEFSNNELGSESEKFIFVDQSGVKLPDPTPTPLPMPPTKTPDSTSNQDYIDKSFSGPFQPGQVDTAGSNIKQISGCRFTNIESANRNYYIKVTSQIEIFNNVFENTQVISNGPAIFWIQGNRNLITIKNCQFTRISEDKPAADGSILNSDSTTKIVFEDCLFDNCGINSDKPLVDFKAQSIDACGSVNFTKCNFYFDDVTQSCQILRILKSDVVFDECEFNRCEINAIHLDVIESPETTQTGDFIFTNNVVKNMAYRFINGTNIHGQITITGNTFEKCTLTDDYFIYLEHNQMSVELAQNTFSEFKVTGTNGINTGGIATFFKSTIDRTTSNFKLTYDHCNFVDITNDFTSASHYNGGAVQFGFTNDKMNVDITLTNCAFKRNKATNHGGAVALQTHGSVVIRDCAFEDNKANNIGSSSGSLLLAEKNEGRGGAIFISAGDSNGHVASVTINKCTFKRNIAFDGFAIYIEGEDSEASFSITENDFTDNYNINSDLSNRASISSEIIGITKDELEGKNTFSNIYEGFDALKFIHVDHQGIPLPTPNPDYINRNYTGNFAKQQVDTNTDLVEQISGCRFINIVSPNKNYYIKVNSHVEIFDNVFENTELDNNRPAPFWINGEQGQITIKNCQFNRVVSLRSASAGNILNSDSTTKVIFEDCQFNNCGLQSSKALFVFQGNNQGSAVFTRCSFYFDFASDSCQVIDIKRSEVIFDDCIFTRCEAETIKFNIGEGSGNTGEFQFINNVVKEMNYKFIHAINVRDTITFVNNTFDQGTLENSYLIYVEHNQASINLINNSFSQFVVTGNDAINCGGIAIFFKAPESTRLHLTYENCNFTNIQNSHTSSQHSNGGAIQFGFASECANVDVSLTNCLFKGNKSPKHGGAVAIQTQGAVLIRNCIFEENKANNAIQRLLAEKTEGRGGALFISCGNSAKPIESVTIDQCTFDRNSAFDGLAIYIEGEATTTTSFTIKANKFNGNSSPEKTVSCIASEVLSIEKIQIENENEFTNNLNKKFTHVDQSGNPYPEQTAAPSPTLPSEPNIEVWDDHTEENKKRCEMRLNPEIEKERNIVVDVQTTSFENMEYNEGGAIHLVNCGLKCSNKCQFTHCVSSEGPGGAIYIKNANELLNGVTLHDLTFTSNSAQYGGAIYIYSSSSLNVIQITKSKFFSNEASLTPTADGIIGGSAMYLVINRGSISGCSFKQNKGPGSVTLINDFQSSSSLFLSNDYSVSIDDCSFENDKSSIFFQSGMLSPSVQVRRCVFSGKLEKGSHHIEGKLIVKNAPKLVVNDCTFSGSAKEALGLNEEFLSVDMKKQVFRKEKVDGKWKFVSNYTLPAVAVIAVAVIAFSMKKIKNNSPDQDENKSENIADDEIKQSLI</sequence>
<feature type="compositionally biased region" description="Basic and acidic residues" evidence="1">
    <location>
        <begin position="1847"/>
        <end position="1864"/>
    </location>
</feature>
<evidence type="ECO:0000256" key="2">
    <source>
        <dbReference type="SAM" id="Phobius"/>
    </source>
</evidence>
<dbReference type="InterPro" id="IPR011050">
    <property type="entry name" value="Pectin_lyase_fold/virulence"/>
</dbReference>